<protein>
    <submittedName>
        <fullName evidence="3">Alpha/beta hydrolase</fullName>
    </submittedName>
</protein>
<dbReference type="EMBL" id="DYWT01000256">
    <property type="protein sequence ID" value="HJF33368.1"/>
    <property type="molecule type" value="Genomic_DNA"/>
</dbReference>
<evidence type="ECO:0000313" key="4">
    <source>
        <dbReference type="Proteomes" id="UP000698173"/>
    </source>
</evidence>
<evidence type="ECO:0000259" key="2">
    <source>
        <dbReference type="Pfam" id="PF12146"/>
    </source>
</evidence>
<comment type="caution">
    <text evidence="3">The sequence shown here is derived from an EMBL/GenBank/DDBJ whole genome shotgun (WGS) entry which is preliminary data.</text>
</comment>
<accession>A0A921G1R0</accession>
<proteinExistence type="predicted"/>
<dbReference type="GO" id="GO:0016020">
    <property type="term" value="C:membrane"/>
    <property type="evidence" value="ECO:0007669"/>
    <property type="project" value="TreeGrafter"/>
</dbReference>
<dbReference type="Gene3D" id="3.40.50.1820">
    <property type="entry name" value="alpha/beta hydrolase"/>
    <property type="match status" value="1"/>
</dbReference>
<dbReference type="AlphaFoldDB" id="A0A921G1R0"/>
<feature type="domain" description="Serine aminopeptidase S33" evidence="2">
    <location>
        <begin position="90"/>
        <end position="242"/>
    </location>
</feature>
<reference evidence="3" key="1">
    <citation type="journal article" date="2021" name="PeerJ">
        <title>Extensive microbial diversity within the chicken gut microbiome revealed by metagenomics and culture.</title>
        <authorList>
            <person name="Gilroy R."/>
            <person name="Ravi A."/>
            <person name="Getino M."/>
            <person name="Pursley I."/>
            <person name="Horton D.L."/>
            <person name="Alikhan N.F."/>
            <person name="Baker D."/>
            <person name="Gharbi K."/>
            <person name="Hall N."/>
            <person name="Watson M."/>
            <person name="Adriaenssens E.M."/>
            <person name="Foster-Nyarko E."/>
            <person name="Jarju S."/>
            <person name="Secka A."/>
            <person name="Antonio M."/>
            <person name="Oren A."/>
            <person name="Chaudhuri R.R."/>
            <person name="La Ragione R."/>
            <person name="Hildebrand F."/>
            <person name="Pallen M.J."/>
        </authorList>
    </citation>
    <scope>NUCLEOTIDE SEQUENCE</scope>
    <source>
        <strain evidence="3">CHK171-7178</strain>
    </source>
</reference>
<evidence type="ECO:0000256" key="1">
    <source>
        <dbReference type="SAM" id="Phobius"/>
    </source>
</evidence>
<sequence>MKRVIKIIILSIIIFFVVVISGSWVYHSTVMKKEIASTPAPGVLVDVKGHLMHVYTEGEGEQTIVFLSGAGTSAPVLDFKPLWSELAPTYTIAVVEKAGYGWSDTADVSREIDVILEESRTALRLADVEPPYVLAAHSMSGLEAIRWAHKYPEEVEAIIGLDPAIPATYEVLPLPSALSIQAAKFFARTGMIRLVPSIVNSSAAIESGYLSAEDIATYRSLFYRRTLTSNMLEEIKQVQANAEKVGRAGIPNEVPMYFFISDGNEIGIPNWRGMLSDYSGQLEHGQFLYLDIGHYVHTWEPELIAKEIDTFLRSEN</sequence>
<evidence type="ECO:0000313" key="3">
    <source>
        <dbReference type="EMBL" id="HJF33368.1"/>
    </source>
</evidence>
<reference evidence="3" key="2">
    <citation type="submission" date="2021-09" db="EMBL/GenBank/DDBJ databases">
        <authorList>
            <person name="Gilroy R."/>
        </authorList>
    </citation>
    <scope>NUCLEOTIDE SEQUENCE</scope>
    <source>
        <strain evidence="3">CHK171-7178</strain>
    </source>
</reference>
<keyword evidence="1" id="KW-0812">Transmembrane</keyword>
<dbReference type="InterPro" id="IPR050266">
    <property type="entry name" value="AB_hydrolase_sf"/>
</dbReference>
<dbReference type="SUPFAM" id="SSF53474">
    <property type="entry name" value="alpha/beta-Hydrolases"/>
    <property type="match status" value="1"/>
</dbReference>
<dbReference type="PANTHER" id="PTHR43798:SF33">
    <property type="entry name" value="HYDROLASE, PUTATIVE (AFU_ORTHOLOGUE AFUA_2G14860)-RELATED"/>
    <property type="match status" value="1"/>
</dbReference>
<organism evidence="3 4">
    <name type="scientific">Sporosarcina psychrophila</name>
    <name type="common">Bacillus psychrophilus</name>
    <dbReference type="NCBI Taxonomy" id="1476"/>
    <lineage>
        <taxon>Bacteria</taxon>
        <taxon>Bacillati</taxon>
        <taxon>Bacillota</taxon>
        <taxon>Bacilli</taxon>
        <taxon>Bacillales</taxon>
        <taxon>Caryophanaceae</taxon>
        <taxon>Sporosarcina</taxon>
    </lineage>
</organism>
<dbReference type="GO" id="GO:0016787">
    <property type="term" value="F:hydrolase activity"/>
    <property type="evidence" value="ECO:0007669"/>
    <property type="project" value="UniProtKB-KW"/>
</dbReference>
<keyword evidence="3" id="KW-0378">Hydrolase</keyword>
<gene>
    <name evidence="3" type="ORF">K8V56_16515</name>
</gene>
<name>A0A921G1R0_SPOPS</name>
<keyword evidence="1" id="KW-1133">Transmembrane helix</keyword>
<dbReference type="PANTHER" id="PTHR43798">
    <property type="entry name" value="MONOACYLGLYCEROL LIPASE"/>
    <property type="match status" value="1"/>
</dbReference>
<dbReference type="InterPro" id="IPR029058">
    <property type="entry name" value="AB_hydrolase_fold"/>
</dbReference>
<feature type="transmembrane region" description="Helical" evidence="1">
    <location>
        <begin position="7"/>
        <end position="26"/>
    </location>
</feature>
<keyword evidence="1" id="KW-0472">Membrane</keyword>
<dbReference type="Pfam" id="PF12146">
    <property type="entry name" value="Hydrolase_4"/>
    <property type="match status" value="1"/>
</dbReference>
<dbReference type="InterPro" id="IPR022742">
    <property type="entry name" value="Hydrolase_4"/>
</dbReference>
<dbReference type="Proteomes" id="UP000698173">
    <property type="component" value="Unassembled WGS sequence"/>
</dbReference>